<name>A0A6H9S241_9PSED</name>
<comment type="caution">
    <text evidence="2">The sequence shown here is derived from an EMBL/GenBank/DDBJ whole genome shotgun (WGS) entry which is preliminary data.</text>
</comment>
<sequence>MGSRQPSTNSARRMERVLGLPSLVLFGLAYMVPLTVFTTYGLVTQATSGHLPAAYVVTLITM</sequence>
<keyword evidence="1" id="KW-0812">Transmembrane</keyword>
<organism evidence="2 3">
    <name type="scientific">Pseudomonas palleroniana</name>
    <dbReference type="NCBI Taxonomy" id="191390"/>
    <lineage>
        <taxon>Bacteria</taxon>
        <taxon>Pseudomonadati</taxon>
        <taxon>Pseudomonadota</taxon>
        <taxon>Gammaproteobacteria</taxon>
        <taxon>Pseudomonadales</taxon>
        <taxon>Pseudomonadaceae</taxon>
        <taxon>Pseudomonas</taxon>
    </lineage>
</organism>
<feature type="non-terminal residue" evidence="2">
    <location>
        <position position="62"/>
    </location>
</feature>
<dbReference type="Proteomes" id="UP000423257">
    <property type="component" value="Unassembled WGS sequence"/>
</dbReference>
<evidence type="ECO:0000313" key="2">
    <source>
        <dbReference type="EMBL" id="KAB0544732.1"/>
    </source>
</evidence>
<keyword evidence="1" id="KW-0472">Membrane</keyword>
<protein>
    <submittedName>
        <fullName evidence="2">Putrescine importer PuuP</fullName>
    </submittedName>
</protein>
<gene>
    <name evidence="2" type="ORF">F7R03_30730</name>
</gene>
<feature type="transmembrane region" description="Helical" evidence="1">
    <location>
        <begin position="20"/>
        <end position="43"/>
    </location>
</feature>
<evidence type="ECO:0000313" key="3">
    <source>
        <dbReference type="Proteomes" id="UP000423257"/>
    </source>
</evidence>
<accession>A0A6H9S241</accession>
<reference evidence="2 3" key="1">
    <citation type="submission" date="2019-09" db="EMBL/GenBank/DDBJ databases">
        <title>Draft genome sequences of 48 bacterial type strains from the CCUG.</title>
        <authorList>
            <person name="Tunovic T."/>
            <person name="Pineiro-Iglesias B."/>
            <person name="Unosson C."/>
            <person name="Inganas E."/>
            <person name="Ohlen M."/>
            <person name="Cardew S."/>
            <person name="Jensie-Markopoulos S."/>
            <person name="Salva-Serra F."/>
            <person name="Jaen-Luchoro D."/>
            <person name="Karlsson R."/>
            <person name="Svensson-Stadler L."/>
            <person name="Chun J."/>
            <person name="Moore E."/>
        </authorList>
    </citation>
    <scope>NUCLEOTIDE SEQUENCE [LARGE SCALE GENOMIC DNA]</scope>
    <source>
        <strain evidence="2 3">CCUG 51524</strain>
    </source>
</reference>
<dbReference type="AlphaFoldDB" id="A0A6H9S241"/>
<proteinExistence type="predicted"/>
<dbReference type="EMBL" id="VZPQ01000520">
    <property type="protein sequence ID" value="KAB0544732.1"/>
    <property type="molecule type" value="Genomic_DNA"/>
</dbReference>
<keyword evidence="1" id="KW-1133">Transmembrane helix</keyword>
<evidence type="ECO:0000256" key="1">
    <source>
        <dbReference type="SAM" id="Phobius"/>
    </source>
</evidence>